<accession>A0A9W4RTT8</accession>
<organism evidence="6 7">
    <name type="scientific">Colletotrichum noveboracense</name>
    <dbReference type="NCBI Taxonomy" id="2664923"/>
    <lineage>
        <taxon>Eukaryota</taxon>
        <taxon>Fungi</taxon>
        <taxon>Dikarya</taxon>
        <taxon>Ascomycota</taxon>
        <taxon>Pezizomycotina</taxon>
        <taxon>Sordariomycetes</taxon>
        <taxon>Hypocreomycetidae</taxon>
        <taxon>Glomerellales</taxon>
        <taxon>Glomerellaceae</taxon>
        <taxon>Colletotrichum</taxon>
        <taxon>Colletotrichum gloeosporioides species complex</taxon>
    </lineage>
</organism>
<keyword evidence="2 3" id="KW-0694">RNA-binding</keyword>
<dbReference type="SUPFAM" id="SSF54928">
    <property type="entry name" value="RNA-binding domain, RBD"/>
    <property type="match status" value="2"/>
</dbReference>
<reference evidence="6" key="1">
    <citation type="submission" date="2022-08" db="EMBL/GenBank/DDBJ databases">
        <authorList>
            <person name="Giroux E."/>
            <person name="Giroux E."/>
        </authorList>
    </citation>
    <scope>NUCLEOTIDE SEQUENCE</scope>
    <source>
        <strain evidence="6">H1091258</strain>
    </source>
</reference>
<gene>
    <name evidence="6" type="ORF">CGXH109_LOCUS66821</name>
</gene>
<dbReference type="Pfam" id="PF00076">
    <property type="entry name" value="RRM_1"/>
    <property type="match status" value="2"/>
</dbReference>
<evidence type="ECO:0000313" key="6">
    <source>
        <dbReference type="EMBL" id="CAI0647552.1"/>
    </source>
</evidence>
<dbReference type="InterPro" id="IPR035979">
    <property type="entry name" value="RBD_domain_sf"/>
</dbReference>
<feature type="domain" description="RRM" evidence="5">
    <location>
        <begin position="288"/>
        <end position="361"/>
    </location>
</feature>
<dbReference type="PANTHER" id="PTHR24012">
    <property type="entry name" value="RNA BINDING PROTEIN"/>
    <property type="match status" value="1"/>
</dbReference>
<evidence type="ECO:0000256" key="2">
    <source>
        <dbReference type="ARBA" id="ARBA00022884"/>
    </source>
</evidence>
<keyword evidence="1" id="KW-0677">Repeat</keyword>
<evidence type="ECO:0000313" key="7">
    <source>
        <dbReference type="Proteomes" id="UP001152533"/>
    </source>
</evidence>
<dbReference type="SMART" id="SM00360">
    <property type="entry name" value="RRM"/>
    <property type="match status" value="2"/>
</dbReference>
<protein>
    <recommendedName>
        <fullName evidence="5">RRM domain-containing protein</fullName>
    </recommendedName>
</protein>
<evidence type="ECO:0000259" key="5">
    <source>
        <dbReference type="PROSITE" id="PS50102"/>
    </source>
</evidence>
<feature type="compositionally biased region" description="Polar residues" evidence="4">
    <location>
        <begin position="184"/>
        <end position="197"/>
    </location>
</feature>
<evidence type="ECO:0000256" key="3">
    <source>
        <dbReference type="PROSITE-ProRule" id="PRU00176"/>
    </source>
</evidence>
<sequence>FPQLTTLPASWKHLASFEPFQTSDMTMSYQTHAMDSKHSVAFAGAGNHVPQYPENQLPGMVSNVDSLTGAMSSFQGMSLGHSMGHNGTGMGQMSAHTYMVPQDYILAPHLPGAAMGMDQLSQGPYGPAAGGYLAAPGQFNPYVPYGMMPFTPGRAVSGNAVLQDRTNRNHNDVPGLENRRHSGGSYSTTESAPTTPFYNGAKNDKGPRVAALDRSTYTTPSPQQIVGPNMFVEPAAKHGVISIPVDRNLEEMLKQEPPIPKAVPAVFTPAAQMKTLDQSLENRIPGNRNVYIRGLHPTTDDELLYRFASRFGEVETSKAIIDTATGACKGFGFAKFFDVRDSEMCIRGFHRLGYEVGFARESFNSRLKAEGDEGSTNLYISNLPKSLTENDLGDIFRGYHIMSSKILRDSMGNSRGVGFARFESRDVCDAVIKQFNGIPIGEEGMVMNIRYADTPGQKELKRVTAERRQFRTNEYNIGAYGTPLVGIQPNMYNQPAWKRALHATAHTAYAPRSLTGGLDRMGKGVKSEGYQAGNTVQGKPQSAVEVSVEASNADDSDEGVTIHADATTPVIVSTQSSPVVKKERKEQKEQK</sequence>
<dbReference type="GO" id="GO:0003723">
    <property type="term" value="F:RNA binding"/>
    <property type="evidence" value="ECO:0007669"/>
    <property type="project" value="UniProtKB-UniRule"/>
</dbReference>
<dbReference type="Proteomes" id="UP001152533">
    <property type="component" value="Unassembled WGS sequence"/>
</dbReference>
<dbReference type="InterPro" id="IPR012677">
    <property type="entry name" value="Nucleotide-bd_a/b_plait_sf"/>
</dbReference>
<comment type="caution">
    <text evidence="6">The sequence shown here is derived from an EMBL/GenBank/DDBJ whole genome shotgun (WGS) entry which is preliminary data.</text>
</comment>
<dbReference type="FunFam" id="3.30.70.330:FF:000323">
    <property type="entry name" value="RNA binding protein MSSP-2"/>
    <property type="match status" value="1"/>
</dbReference>
<dbReference type="AlphaFoldDB" id="A0A9W4RTT8"/>
<feature type="region of interest" description="Disordered" evidence="4">
    <location>
        <begin position="164"/>
        <end position="207"/>
    </location>
</feature>
<dbReference type="PROSITE" id="PS50102">
    <property type="entry name" value="RRM"/>
    <property type="match status" value="2"/>
</dbReference>
<feature type="non-terminal residue" evidence="6">
    <location>
        <position position="1"/>
    </location>
</feature>
<feature type="domain" description="RRM" evidence="5">
    <location>
        <begin position="376"/>
        <end position="454"/>
    </location>
</feature>
<dbReference type="Gene3D" id="3.30.70.330">
    <property type="match status" value="2"/>
</dbReference>
<evidence type="ECO:0000256" key="4">
    <source>
        <dbReference type="SAM" id="MobiDB-lite"/>
    </source>
</evidence>
<dbReference type="EMBL" id="CAMGZC010000447">
    <property type="protein sequence ID" value="CAI0647552.1"/>
    <property type="molecule type" value="Genomic_DNA"/>
</dbReference>
<dbReference type="FunFam" id="3.30.70.330:FF:000468">
    <property type="entry name" value="Related to single-stranded DNA-binding protein MSSP-1"/>
    <property type="match status" value="1"/>
</dbReference>
<proteinExistence type="predicted"/>
<feature type="compositionally biased region" description="Basic and acidic residues" evidence="4">
    <location>
        <begin position="580"/>
        <end position="591"/>
    </location>
</feature>
<dbReference type="InterPro" id="IPR000504">
    <property type="entry name" value="RRM_dom"/>
</dbReference>
<evidence type="ECO:0000256" key="1">
    <source>
        <dbReference type="ARBA" id="ARBA00022737"/>
    </source>
</evidence>
<keyword evidence="7" id="KW-1185">Reference proteome</keyword>
<feature type="region of interest" description="Disordered" evidence="4">
    <location>
        <begin position="550"/>
        <end position="591"/>
    </location>
</feature>
<name>A0A9W4RTT8_9PEZI</name>